<protein>
    <submittedName>
        <fullName evidence="2">Uncharacterized protein</fullName>
    </submittedName>
</protein>
<gene>
    <name evidence="2" type="ORF">QBC46DRAFT_274947</name>
</gene>
<feature type="compositionally biased region" description="Basic and acidic residues" evidence="1">
    <location>
        <begin position="33"/>
        <end position="51"/>
    </location>
</feature>
<evidence type="ECO:0000313" key="2">
    <source>
        <dbReference type="EMBL" id="KAK3933860.1"/>
    </source>
</evidence>
<name>A0AAN6RYG8_9PEZI</name>
<sequence>HNAFLKNNLPLINEFTPNKEFTPGAFNNDNSNDDIRDNELKSKKDEEDNYL</sequence>
<evidence type="ECO:0000313" key="3">
    <source>
        <dbReference type="Proteomes" id="UP001303473"/>
    </source>
</evidence>
<comment type="caution">
    <text evidence="2">The sequence shown here is derived from an EMBL/GenBank/DDBJ whole genome shotgun (WGS) entry which is preliminary data.</text>
</comment>
<organism evidence="2 3">
    <name type="scientific">Diplogelasinospora grovesii</name>
    <dbReference type="NCBI Taxonomy" id="303347"/>
    <lineage>
        <taxon>Eukaryota</taxon>
        <taxon>Fungi</taxon>
        <taxon>Dikarya</taxon>
        <taxon>Ascomycota</taxon>
        <taxon>Pezizomycotina</taxon>
        <taxon>Sordariomycetes</taxon>
        <taxon>Sordariomycetidae</taxon>
        <taxon>Sordariales</taxon>
        <taxon>Diplogelasinosporaceae</taxon>
        <taxon>Diplogelasinospora</taxon>
    </lineage>
</organism>
<reference evidence="3" key="1">
    <citation type="journal article" date="2023" name="Mol. Phylogenet. Evol.">
        <title>Genome-scale phylogeny and comparative genomics of the fungal order Sordariales.</title>
        <authorList>
            <person name="Hensen N."/>
            <person name="Bonometti L."/>
            <person name="Westerberg I."/>
            <person name="Brannstrom I.O."/>
            <person name="Guillou S."/>
            <person name="Cros-Aarteil S."/>
            <person name="Calhoun S."/>
            <person name="Haridas S."/>
            <person name="Kuo A."/>
            <person name="Mondo S."/>
            <person name="Pangilinan J."/>
            <person name="Riley R."/>
            <person name="LaButti K."/>
            <person name="Andreopoulos B."/>
            <person name="Lipzen A."/>
            <person name="Chen C."/>
            <person name="Yan M."/>
            <person name="Daum C."/>
            <person name="Ng V."/>
            <person name="Clum A."/>
            <person name="Steindorff A."/>
            <person name="Ohm R.A."/>
            <person name="Martin F."/>
            <person name="Silar P."/>
            <person name="Natvig D.O."/>
            <person name="Lalanne C."/>
            <person name="Gautier V."/>
            <person name="Ament-Velasquez S.L."/>
            <person name="Kruys A."/>
            <person name="Hutchinson M.I."/>
            <person name="Powell A.J."/>
            <person name="Barry K."/>
            <person name="Miller A.N."/>
            <person name="Grigoriev I.V."/>
            <person name="Debuchy R."/>
            <person name="Gladieux P."/>
            <person name="Hiltunen Thoren M."/>
            <person name="Johannesson H."/>
        </authorList>
    </citation>
    <scope>NUCLEOTIDE SEQUENCE [LARGE SCALE GENOMIC DNA]</scope>
    <source>
        <strain evidence="3">CBS 340.73</strain>
    </source>
</reference>
<dbReference type="AlphaFoldDB" id="A0AAN6RYG8"/>
<keyword evidence="3" id="KW-1185">Reference proteome</keyword>
<accession>A0AAN6RYG8</accession>
<evidence type="ECO:0000256" key="1">
    <source>
        <dbReference type="SAM" id="MobiDB-lite"/>
    </source>
</evidence>
<proteinExistence type="predicted"/>
<feature type="non-terminal residue" evidence="2">
    <location>
        <position position="1"/>
    </location>
</feature>
<dbReference type="Proteomes" id="UP001303473">
    <property type="component" value="Unassembled WGS sequence"/>
</dbReference>
<feature type="region of interest" description="Disordered" evidence="1">
    <location>
        <begin position="16"/>
        <end position="51"/>
    </location>
</feature>
<dbReference type="EMBL" id="MU854056">
    <property type="protein sequence ID" value="KAK3933860.1"/>
    <property type="molecule type" value="Genomic_DNA"/>
</dbReference>